<evidence type="ECO:0000313" key="2">
    <source>
        <dbReference type="EMBL" id="TKV57436.1"/>
    </source>
</evidence>
<sequence length="250" mass="27193">MCRALVVGESWVTHSIHQKGFDSFTTTEYVEGGGRLIAALQAGDVEVDYMPAHVAMRDFPDTAEALRAWDCIVISDIGANSLLLHPDTFNRSVPRPNRLEALATYVREGGGVVMVGGYLTFQGIEAKGCWRGTPVEEVLPVTLEPFDDRCERPDGVVAQVTGSHAVTDQVHGEWPALLGYNRLTARPTSQVLATVGDDPLLVVGSAGQGRSVAFASDCSPHWAPPAFMDWEHYERLWSQMIIWAAGTGAR</sequence>
<reference evidence="2 3" key="1">
    <citation type="submission" date="2019-05" db="EMBL/GenBank/DDBJ databases">
        <title>Nakamurella sp. N5BH11, whole genome shotgun sequence.</title>
        <authorList>
            <person name="Tuo L."/>
        </authorList>
    </citation>
    <scope>NUCLEOTIDE SEQUENCE [LARGE SCALE GENOMIC DNA]</scope>
    <source>
        <strain evidence="2 3">N5BH11</strain>
    </source>
</reference>
<dbReference type="PANTHER" id="PTHR37947:SF1">
    <property type="entry name" value="BLL2462 PROTEIN"/>
    <property type="match status" value="1"/>
</dbReference>
<name>A0A4U6QC16_9ACTN</name>
<dbReference type="PIRSF" id="PIRSF034405">
    <property type="entry name" value="UCP034405"/>
    <property type="match status" value="1"/>
</dbReference>
<keyword evidence="3" id="KW-1185">Reference proteome</keyword>
<proteinExistence type="predicted"/>
<dbReference type="Pfam" id="PF07090">
    <property type="entry name" value="GATase1_like"/>
    <property type="match status" value="1"/>
</dbReference>
<organism evidence="2 3">
    <name type="scientific">Nakamurella flava</name>
    <dbReference type="NCBI Taxonomy" id="2576308"/>
    <lineage>
        <taxon>Bacteria</taxon>
        <taxon>Bacillati</taxon>
        <taxon>Actinomycetota</taxon>
        <taxon>Actinomycetes</taxon>
        <taxon>Nakamurellales</taxon>
        <taxon>Nakamurellaceae</taxon>
        <taxon>Nakamurella</taxon>
    </lineage>
</organism>
<dbReference type="Proteomes" id="UP000306985">
    <property type="component" value="Unassembled WGS sequence"/>
</dbReference>
<dbReference type="EMBL" id="SZZH01000005">
    <property type="protein sequence ID" value="TKV57436.1"/>
    <property type="molecule type" value="Genomic_DNA"/>
</dbReference>
<dbReference type="PANTHER" id="PTHR37947">
    <property type="entry name" value="BLL2462 PROTEIN"/>
    <property type="match status" value="1"/>
</dbReference>
<comment type="caution">
    <text evidence="2">The sequence shown here is derived from an EMBL/GenBank/DDBJ whole genome shotgun (WGS) entry which is preliminary data.</text>
</comment>
<accession>A0A4U6QC16</accession>
<evidence type="ECO:0000313" key="3">
    <source>
        <dbReference type="Proteomes" id="UP000306985"/>
    </source>
</evidence>
<dbReference type="SUPFAM" id="SSF52317">
    <property type="entry name" value="Class I glutamine amidotransferase-like"/>
    <property type="match status" value="1"/>
</dbReference>
<evidence type="ECO:0000259" key="1">
    <source>
        <dbReference type="Pfam" id="PF07090"/>
    </source>
</evidence>
<protein>
    <submittedName>
        <fullName evidence="2">Cytoplasmic protein</fullName>
    </submittedName>
</protein>
<dbReference type="OrthoDB" id="9781333at2"/>
<dbReference type="InterPro" id="IPR017027">
    <property type="entry name" value="STM3548-like"/>
</dbReference>
<dbReference type="Gene3D" id="3.40.50.880">
    <property type="match status" value="1"/>
</dbReference>
<dbReference type="AlphaFoldDB" id="A0A4U6QC16"/>
<dbReference type="InterPro" id="IPR010768">
    <property type="entry name" value="GATase1-like"/>
</dbReference>
<dbReference type="InterPro" id="IPR029062">
    <property type="entry name" value="Class_I_gatase-like"/>
</dbReference>
<feature type="domain" description="Putative glutamine amidotransferase" evidence="1">
    <location>
        <begin position="4"/>
        <end position="243"/>
    </location>
</feature>
<gene>
    <name evidence="2" type="ORF">FDO65_17835</name>
</gene>